<reference evidence="1 2" key="1">
    <citation type="journal article" date="2023" name="G3 (Bethesda)">
        <title>A chromosome-level genome assembly of Zasmidium syzygii isolated from banana leaves.</title>
        <authorList>
            <person name="van Westerhoven A.C."/>
            <person name="Mehrabi R."/>
            <person name="Talebi R."/>
            <person name="Steentjes M.B.F."/>
            <person name="Corcolon B."/>
            <person name="Chong P.A."/>
            <person name="Kema G.H.J."/>
            <person name="Seidl M.F."/>
        </authorList>
    </citation>
    <scope>NUCLEOTIDE SEQUENCE [LARGE SCALE GENOMIC DNA]</scope>
    <source>
        <strain evidence="1 2">P124</strain>
    </source>
</reference>
<dbReference type="Proteomes" id="UP001305779">
    <property type="component" value="Unassembled WGS sequence"/>
</dbReference>
<keyword evidence="2" id="KW-1185">Reference proteome</keyword>
<evidence type="ECO:0000313" key="1">
    <source>
        <dbReference type="EMBL" id="KAK4508767.1"/>
    </source>
</evidence>
<dbReference type="PANTHER" id="PTHR47657">
    <property type="entry name" value="STEROL REGULATORY ELEMENT-BINDING PROTEIN ECM22"/>
    <property type="match status" value="1"/>
</dbReference>
<name>A0ABR0F486_ZASCE</name>
<dbReference type="InterPro" id="IPR052400">
    <property type="entry name" value="Zn2-C6_fungal_TF"/>
</dbReference>
<evidence type="ECO:0008006" key="3">
    <source>
        <dbReference type="Google" id="ProtNLM"/>
    </source>
</evidence>
<protein>
    <recommendedName>
        <fullName evidence="3">C6 transcription factor</fullName>
    </recommendedName>
</protein>
<organism evidence="1 2">
    <name type="scientific">Zasmidium cellare</name>
    <name type="common">Wine cellar mold</name>
    <name type="synonym">Racodium cellare</name>
    <dbReference type="NCBI Taxonomy" id="395010"/>
    <lineage>
        <taxon>Eukaryota</taxon>
        <taxon>Fungi</taxon>
        <taxon>Dikarya</taxon>
        <taxon>Ascomycota</taxon>
        <taxon>Pezizomycotina</taxon>
        <taxon>Dothideomycetes</taxon>
        <taxon>Dothideomycetidae</taxon>
        <taxon>Mycosphaerellales</taxon>
        <taxon>Mycosphaerellaceae</taxon>
        <taxon>Zasmidium</taxon>
    </lineage>
</organism>
<sequence length="448" mass="49850">MATSEDEYELRVFKPRKSHTKSRNGCLASDTLAATELDLLARYLTHTSHIIPVDDVDVYALQVGIPNLAFASQPLMNSVLALAAVCRCHEILKLPHLTWSDWRQLEDLLALANSRYESSLRQIQDISCASNQDDCILANATLMVLYGSASHSLRIRLAEPSRPHGHLSMDLAPAPLQWTYLIRAAHLAYTGLLHCNSHDSDVDSIDEPELPITSTAAVSPDSGYDERSVESALVAPMETMGLMQSIITATSKVALAELAGRLQTASDADELAPSTLSCCTKAFTVLCSIFNVVTSAKHQTLRGEVNSPRIPQKSRLAAVSPWLRTYVARVTSAVPQKQLRRIITSFLNRVPMEFLELVHESVDDPMTEYGCTAASQIALDIFAHWLVLVTLLEDVWWIGGIGEWELERTVNRFKELHSDFGIECSWWPERMLEIRRVPLDDGEMTSVR</sequence>
<comment type="caution">
    <text evidence="1">The sequence shown here is derived from an EMBL/GenBank/DDBJ whole genome shotgun (WGS) entry which is preliminary data.</text>
</comment>
<dbReference type="EMBL" id="JAXOVC010000001">
    <property type="protein sequence ID" value="KAK4508767.1"/>
    <property type="molecule type" value="Genomic_DNA"/>
</dbReference>
<accession>A0ABR0F486</accession>
<evidence type="ECO:0000313" key="2">
    <source>
        <dbReference type="Proteomes" id="UP001305779"/>
    </source>
</evidence>
<proteinExistence type="predicted"/>
<dbReference type="PANTHER" id="PTHR47657:SF14">
    <property type="entry name" value="ZN(2)-C6 FUNGAL-TYPE DOMAIN-CONTAINING PROTEIN"/>
    <property type="match status" value="1"/>
</dbReference>
<gene>
    <name evidence="1" type="ORF">PRZ48_002506</name>
</gene>